<dbReference type="CDD" id="cd00038">
    <property type="entry name" value="CAP_ED"/>
    <property type="match status" value="1"/>
</dbReference>
<dbReference type="STRING" id="561184.SAMN05216376_12511"/>
<keyword evidence="2" id="KW-0238">DNA-binding</keyword>
<dbReference type="Gene3D" id="2.60.120.10">
    <property type="entry name" value="Jelly Rolls"/>
    <property type="match status" value="1"/>
</dbReference>
<dbReference type="SUPFAM" id="SSF46785">
    <property type="entry name" value="Winged helix' DNA-binding domain"/>
    <property type="match status" value="1"/>
</dbReference>
<evidence type="ECO:0000256" key="1">
    <source>
        <dbReference type="ARBA" id="ARBA00023015"/>
    </source>
</evidence>
<sequence length="249" mass="27077">MRAKQKAFAYGGLPECRSCPVRAVGVCAGAGAADLPSLARGKTYRSFAPGDRIALAGSELVEVATMLSGLATMSRTQERGTRQIVCLLQPGDLIGQPWRDKVTFDVEALTHVETCAFRADVFEDLLEQVPGMRASMMEKALDDLDTARRWLGVLGHRTARQKLASLLVLLAMRQAAQPPDNGCVVDMMLSREQVADLLSMTFETVSRQIAGLVRDDLIRPLTRRVFEIPDLRALMVASGDDADGGPYQA</sequence>
<dbReference type="InterPro" id="IPR036390">
    <property type="entry name" value="WH_DNA-bd_sf"/>
</dbReference>
<dbReference type="GO" id="GO:0006355">
    <property type="term" value="P:regulation of DNA-templated transcription"/>
    <property type="evidence" value="ECO:0007669"/>
    <property type="project" value="InterPro"/>
</dbReference>
<dbReference type="InterPro" id="IPR018490">
    <property type="entry name" value="cNMP-bd_dom_sf"/>
</dbReference>
<gene>
    <name evidence="5" type="ORF">OA50_04180</name>
</gene>
<dbReference type="InterPro" id="IPR012318">
    <property type="entry name" value="HTH_CRP"/>
</dbReference>
<dbReference type="Proteomes" id="UP000030960">
    <property type="component" value="Unassembled WGS sequence"/>
</dbReference>
<evidence type="ECO:0000313" key="6">
    <source>
        <dbReference type="Proteomes" id="UP000030960"/>
    </source>
</evidence>
<keyword evidence="6" id="KW-1185">Reference proteome</keyword>
<evidence type="ECO:0000259" key="4">
    <source>
        <dbReference type="PROSITE" id="PS51063"/>
    </source>
</evidence>
<feature type="domain" description="HTH crp-type" evidence="4">
    <location>
        <begin position="157"/>
        <end position="232"/>
    </location>
</feature>
<evidence type="ECO:0000313" key="5">
    <source>
        <dbReference type="EMBL" id="KHQ51149.1"/>
    </source>
</evidence>
<evidence type="ECO:0000256" key="2">
    <source>
        <dbReference type="ARBA" id="ARBA00023125"/>
    </source>
</evidence>
<accession>A0A0B3SKR8</accession>
<dbReference type="SMART" id="SM00419">
    <property type="entry name" value="HTH_CRP"/>
    <property type="match status" value="1"/>
</dbReference>
<dbReference type="SUPFAM" id="SSF51206">
    <property type="entry name" value="cAMP-binding domain-like"/>
    <property type="match status" value="1"/>
</dbReference>
<reference evidence="5 6" key="1">
    <citation type="submission" date="2014-10" db="EMBL/GenBank/DDBJ databases">
        <title>Genome sequence of Ponticoccus sp. strain UMTAT08 isolated from clonal culture of toxic dinoflagellate Alexandrium tamiyavanichii.</title>
        <authorList>
            <person name="Gan H.Y."/>
            <person name="Muhd D.-D."/>
            <person name="Mohd Noor M.E."/>
            <person name="Yeong Y.S."/>
            <person name="Usup G."/>
        </authorList>
    </citation>
    <scope>NUCLEOTIDE SEQUENCE [LARGE SCALE GENOMIC DNA]</scope>
    <source>
        <strain evidence="5 6">UMTAT08</strain>
    </source>
</reference>
<dbReference type="GO" id="GO:0003677">
    <property type="term" value="F:DNA binding"/>
    <property type="evidence" value="ECO:0007669"/>
    <property type="project" value="UniProtKB-KW"/>
</dbReference>
<comment type="caution">
    <text evidence="5">The sequence shown here is derived from an EMBL/GenBank/DDBJ whole genome shotgun (WGS) entry which is preliminary data.</text>
</comment>
<proteinExistence type="predicted"/>
<dbReference type="InterPro" id="IPR000595">
    <property type="entry name" value="cNMP-bd_dom"/>
</dbReference>
<dbReference type="AlphaFoldDB" id="A0A0B3SKR8"/>
<dbReference type="OrthoDB" id="7584044at2"/>
<protein>
    <submittedName>
        <fullName evidence="5">cAMP-binding protein</fullName>
    </submittedName>
</protein>
<evidence type="ECO:0000256" key="3">
    <source>
        <dbReference type="ARBA" id="ARBA00023163"/>
    </source>
</evidence>
<dbReference type="EMBL" id="JSUQ01000019">
    <property type="protein sequence ID" value="KHQ51149.1"/>
    <property type="molecule type" value="Genomic_DNA"/>
</dbReference>
<organism evidence="5 6">
    <name type="scientific">Mameliella alba</name>
    <dbReference type="NCBI Taxonomy" id="561184"/>
    <lineage>
        <taxon>Bacteria</taxon>
        <taxon>Pseudomonadati</taxon>
        <taxon>Pseudomonadota</taxon>
        <taxon>Alphaproteobacteria</taxon>
        <taxon>Rhodobacterales</taxon>
        <taxon>Roseobacteraceae</taxon>
        <taxon>Mameliella</taxon>
    </lineage>
</organism>
<dbReference type="Pfam" id="PF00027">
    <property type="entry name" value="cNMP_binding"/>
    <property type="match status" value="1"/>
</dbReference>
<name>A0A0B3SKR8_9RHOB</name>
<dbReference type="PROSITE" id="PS51063">
    <property type="entry name" value="HTH_CRP_2"/>
    <property type="match status" value="1"/>
</dbReference>
<keyword evidence="1" id="KW-0805">Transcription regulation</keyword>
<keyword evidence="3" id="KW-0804">Transcription</keyword>
<dbReference type="InterPro" id="IPR014710">
    <property type="entry name" value="RmlC-like_jellyroll"/>
</dbReference>
<dbReference type="PRINTS" id="PR00034">
    <property type="entry name" value="HTHCRP"/>
</dbReference>
<dbReference type="RefSeq" id="WP_052244715.1">
    <property type="nucleotide sequence ID" value="NZ_JSUQ01000019.1"/>
</dbReference>
<dbReference type="Pfam" id="PF13545">
    <property type="entry name" value="HTH_Crp_2"/>
    <property type="match status" value="1"/>
</dbReference>